<feature type="region of interest" description="Disordered" evidence="1">
    <location>
        <begin position="166"/>
        <end position="236"/>
    </location>
</feature>
<name>A0A5P1E833_ASPOF</name>
<feature type="compositionally biased region" description="Low complexity" evidence="1">
    <location>
        <begin position="166"/>
        <end position="180"/>
    </location>
</feature>
<reference evidence="3" key="1">
    <citation type="journal article" date="2017" name="Nat. Commun.">
        <title>The asparagus genome sheds light on the origin and evolution of a young Y chromosome.</title>
        <authorList>
            <person name="Harkess A."/>
            <person name="Zhou J."/>
            <person name="Xu C."/>
            <person name="Bowers J.E."/>
            <person name="Van der Hulst R."/>
            <person name="Ayyampalayam S."/>
            <person name="Mercati F."/>
            <person name="Riccardi P."/>
            <person name="McKain M.R."/>
            <person name="Kakrana A."/>
            <person name="Tang H."/>
            <person name="Ray J."/>
            <person name="Groenendijk J."/>
            <person name="Arikit S."/>
            <person name="Mathioni S.M."/>
            <person name="Nakano M."/>
            <person name="Shan H."/>
            <person name="Telgmann-Rauber A."/>
            <person name="Kanno A."/>
            <person name="Yue Z."/>
            <person name="Chen H."/>
            <person name="Li W."/>
            <person name="Chen Y."/>
            <person name="Xu X."/>
            <person name="Zhang Y."/>
            <person name="Luo S."/>
            <person name="Chen H."/>
            <person name="Gao J."/>
            <person name="Mao Z."/>
            <person name="Pires J.C."/>
            <person name="Luo M."/>
            <person name="Kudrna D."/>
            <person name="Wing R.A."/>
            <person name="Meyers B.C."/>
            <person name="Yi K."/>
            <person name="Kong H."/>
            <person name="Lavrijsen P."/>
            <person name="Sunseri F."/>
            <person name="Falavigna A."/>
            <person name="Ye Y."/>
            <person name="Leebens-Mack J.H."/>
            <person name="Chen G."/>
        </authorList>
    </citation>
    <scope>NUCLEOTIDE SEQUENCE [LARGE SCALE GENOMIC DNA]</scope>
    <source>
        <strain evidence="3">cv. DH0086</strain>
    </source>
</reference>
<keyword evidence="3" id="KW-1185">Reference proteome</keyword>
<accession>A0A5P1E833</accession>
<dbReference type="Gramene" id="ONK58728">
    <property type="protein sequence ID" value="ONK58728"/>
    <property type="gene ID" value="A4U43_C09F16050"/>
</dbReference>
<proteinExistence type="predicted"/>
<protein>
    <submittedName>
        <fullName evidence="2">Uncharacterized protein</fullName>
    </submittedName>
</protein>
<evidence type="ECO:0000313" key="3">
    <source>
        <dbReference type="Proteomes" id="UP000243459"/>
    </source>
</evidence>
<dbReference type="AlphaFoldDB" id="A0A5P1E833"/>
<organism evidence="2 3">
    <name type="scientific">Asparagus officinalis</name>
    <name type="common">Garden asparagus</name>
    <dbReference type="NCBI Taxonomy" id="4686"/>
    <lineage>
        <taxon>Eukaryota</taxon>
        <taxon>Viridiplantae</taxon>
        <taxon>Streptophyta</taxon>
        <taxon>Embryophyta</taxon>
        <taxon>Tracheophyta</taxon>
        <taxon>Spermatophyta</taxon>
        <taxon>Magnoliopsida</taxon>
        <taxon>Liliopsida</taxon>
        <taxon>Asparagales</taxon>
        <taxon>Asparagaceae</taxon>
        <taxon>Asparagoideae</taxon>
        <taxon>Asparagus</taxon>
    </lineage>
</organism>
<dbReference type="EMBL" id="CM007389">
    <property type="protein sequence ID" value="ONK58728.1"/>
    <property type="molecule type" value="Genomic_DNA"/>
</dbReference>
<feature type="compositionally biased region" description="Polar residues" evidence="1">
    <location>
        <begin position="74"/>
        <end position="95"/>
    </location>
</feature>
<gene>
    <name evidence="2" type="ORF">A4U43_C09F16050</name>
</gene>
<sequence>MWTLNTFTAVARFGVSSLADVTGVFWIPGVRVLTSRRSDHRLSPPAFTSSPLPPSPRHHRINSPTLRRPRDLNSAENPGSINDLSSPPRPTTSTYCGLPRPARRCPPLRLAHAGIVPAPLQPGQHARCDPAPLGLSHAQHLRRPHHVRVEPRRDAVGRLPERVQRAPQRLPRPAAAPPAVTHKPVASPGNRGRLHVPLRRVVGASKNSQTRPTGSRRPPRRPAPSMLASRSRRCKS</sequence>
<evidence type="ECO:0000256" key="1">
    <source>
        <dbReference type="SAM" id="MobiDB-lite"/>
    </source>
</evidence>
<feature type="region of interest" description="Disordered" evidence="1">
    <location>
        <begin position="40"/>
        <end position="101"/>
    </location>
</feature>
<dbReference type="Proteomes" id="UP000243459">
    <property type="component" value="Chromosome 9"/>
</dbReference>
<evidence type="ECO:0000313" key="2">
    <source>
        <dbReference type="EMBL" id="ONK58728.1"/>
    </source>
</evidence>